<comment type="caution">
    <text evidence="2">The sequence shown here is derived from an EMBL/GenBank/DDBJ whole genome shotgun (WGS) entry which is preliminary data.</text>
</comment>
<evidence type="ECO:0000313" key="2">
    <source>
        <dbReference type="EMBL" id="CAF9923947.1"/>
    </source>
</evidence>
<accession>A0A8H3IDF1</accession>
<feature type="region of interest" description="Disordered" evidence="1">
    <location>
        <begin position="142"/>
        <end position="166"/>
    </location>
</feature>
<organism evidence="2 3">
    <name type="scientific">Heterodermia speciosa</name>
    <dbReference type="NCBI Taxonomy" id="116794"/>
    <lineage>
        <taxon>Eukaryota</taxon>
        <taxon>Fungi</taxon>
        <taxon>Dikarya</taxon>
        <taxon>Ascomycota</taxon>
        <taxon>Pezizomycotina</taxon>
        <taxon>Lecanoromycetes</taxon>
        <taxon>OSLEUM clade</taxon>
        <taxon>Lecanoromycetidae</taxon>
        <taxon>Caliciales</taxon>
        <taxon>Physciaceae</taxon>
        <taxon>Heterodermia</taxon>
    </lineage>
</organism>
<dbReference type="AlphaFoldDB" id="A0A8H3IDF1"/>
<sequence length="313" mass="34828">MPVKSSRDPSPADTWEEDGFEWIEADPYRKWDLDWQREWKAPAPTTTQTAVESAKTTWKNMTVASIKSSLYSTAANVGASGAASQASNVAAKMAATGTAYVSQSIWGKPSAPQYDHNFAKEDAMAPWQPPCNAFNCQGKEDGNAKGAAAEESFSRPGTRQRHSKESTGVKFDQAEVYYDPLGLSNEWHCPTAKCEQETARRERLWAEWRARPEREPRRIHQKPQLWMEGRLMDTTSIATRTDHGLKENFHSDEEKKSDWGQAPIPGLLFALDSDSGEDKPTGGYSLTLLHNIQSTDSDFAIRASAADWSNHSA</sequence>
<keyword evidence="3" id="KW-1185">Reference proteome</keyword>
<proteinExistence type="predicted"/>
<name>A0A8H3IDF1_9LECA</name>
<evidence type="ECO:0000313" key="3">
    <source>
        <dbReference type="Proteomes" id="UP000664521"/>
    </source>
</evidence>
<reference evidence="2" key="1">
    <citation type="submission" date="2021-03" db="EMBL/GenBank/DDBJ databases">
        <authorList>
            <person name="Tagirdzhanova G."/>
        </authorList>
    </citation>
    <scope>NUCLEOTIDE SEQUENCE</scope>
</reference>
<evidence type="ECO:0000256" key="1">
    <source>
        <dbReference type="SAM" id="MobiDB-lite"/>
    </source>
</evidence>
<dbReference type="Proteomes" id="UP000664521">
    <property type="component" value="Unassembled WGS sequence"/>
</dbReference>
<gene>
    <name evidence="2" type="ORF">HETSPECPRED_005468</name>
</gene>
<dbReference type="EMBL" id="CAJPDS010000034">
    <property type="protein sequence ID" value="CAF9923947.1"/>
    <property type="molecule type" value="Genomic_DNA"/>
</dbReference>
<protein>
    <submittedName>
        <fullName evidence="2">Uncharacterized protein</fullName>
    </submittedName>
</protein>
<dbReference type="OrthoDB" id="10624471at2759"/>